<protein>
    <submittedName>
        <fullName evidence="1">Structural protein</fullName>
    </submittedName>
</protein>
<sequence>MKTFDRSSAEFQLRRIKELSNKIINTEPGIIQRLKDQEEWNTLTNPLNMNNLINYFESKIDGNTIFAPVPMPESVHPSDTYELRVLSPRDGRQFKLGGCLFRDEHCHLRVLLNRKFHVFNKSNTHIGIIELKTIGNKQYPKSRYCTKPVVQVSDNICPGIINDTETFPDFLFTMIRGTHELKDYIGILDTHLTMTPSYSLRDLMEYVKIGMEIEQYNSMFRGIR</sequence>
<proteinExistence type="predicted"/>
<evidence type="ECO:0000313" key="1">
    <source>
        <dbReference type="EMBL" id="BES79783.1"/>
    </source>
</evidence>
<reference evidence="1 2" key="1">
    <citation type="submission" date="2023-09" db="EMBL/GenBank/DDBJ databases">
        <title>Analysis of phage genome (vB_Yru_GN1) of the bacterium (Yersinia ruckeri).</title>
        <authorList>
            <person name="Ganjoor M.S."/>
            <person name="Bouzari M."/>
            <person name="Soleimani-Delfan A."/>
        </authorList>
    </citation>
    <scope>NUCLEOTIDE SEQUENCE [LARGE SCALE GENOMIC DNA]</scope>
    <source>
        <strain evidence="2">vB_Yru_GN1</strain>
    </source>
</reference>
<keyword evidence="2" id="KW-1185">Reference proteome</keyword>
<dbReference type="EMBL" id="LC779065">
    <property type="protein sequence ID" value="BES79783.1"/>
    <property type="molecule type" value="Genomic_DNA"/>
</dbReference>
<accession>A0AA86J4X3</accession>
<dbReference type="Proteomes" id="UP001304813">
    <property type="component" value="Segment"/>
</dbReference>
<name>A0AA86J4X3_9CAUD</name>
<evidence type="ECO:0000313" key="2">
    <source>
        <dbReference type="Proteomes" id="UP001304813"/>
    </source>
</evidence>
<organism evidence="1 2">
    <name type="scientific">Yersinia phage vB_Yru_GN1</name>
    <dbReference type="NCBI Taxonomy" id="3074381"/>
    <lineage>
        <taxon>Viruses</taxon>
        <taxon>Duplodnaviria</taxon>
        <taxon>Heunggongvirae</taxon>
        <taxon>Uroviricota</taxon>
        <taxon>Caudoviricetes</taxon>
        <taxon>Caudoviricetes incertae sedis</taxon>
        <taxon>Sepahanvirus</taxon>
        <taxon>Sepahanvirus vB-Yru-GN1</taxon>
    </lineage>
</organism>